<accession>A0A015K3T2</accession>
<evidence type="ECO:0000256" key="1">
    <source>
        <dbReference type="SAM" id="Coils"/>
    </source>
</evidence>
<reference evidence="2 3" key="1">
    <citation type="submission" date="2014-02" db="EMBL/GenBank/DDBJ databases">
        <title>Single nucleus genome sequencing reveals high similarity among nuclei of an endomycorrhizal fungus.</title>
        <authorList>
            <person name="Lin K."/>
            <person name="Geurts R."/>
            <person name="Zhang Z."/>
            <person name="Limpens E."/>
            <person name="Saunders D.G."/>
            <person name="Mu D."/>
            <person name="Pang E."/>
            <person name="Cao H."/>
            <person name="Cha H."/>
            <person name="Lin T."/>
            <person name="Zhou Q."/>
            <person name="Shang Y."/>
            <person name="Li Y."/>
            <person name="Ivanov S."/>
            <person name="Sharma T."/>
            <person name="Velzen R.V."/>
            <person name="Ruijter N.D."/>
            <person name="Aanen D.K."/>
            <person name="Win J."/>
            <person name="Kamoun S."/>
            <person name="Bisseling T."/>
            <person name="Huang S."/>
        </authorList>
    </citation>
    <scope>NUCLEOTIDE SEQUENCE [LARGE SCALE GENOMIC DNA]</scope>
    <source>
        <strain evidence="3">DAOM197198w</strain>
    </source>
</reference>
<dbReference type="EMBL" id="JEMT01024903">
    <property type="protein sequence ID" value="EXX62094.1"/>
    <property type="molecule type" value="Genomic_DNA"/>
</dbReference>
<dbReference type="HOGENOM" id="CLU_200682_0_0_1"/>
<keyword evidence="3" id="KW-1185">Reference proteome</keyword>
<gene>
    <name evidence="2" type="ORF">RirG_165000</name>
</gene>
<feature type="coiled-coil region" evidence="1">
    <location>
        <begin position="5"/>
        <end position="42"/>
    </location>
</feature>
<dbReference type="OrthoDB" id="2439723at2759"/>
<sequence length="74" mass="8513">MSSELKLLRQRISELETKNAKLETEKAEIEAKNAELLKLVMEKDAKHDAEITELKLRVGELETRLAIVNRVLLK</sequence>
<dbReference type="AlphaFoldDB" id="A0A015K3T2"/>
<keyword evidence="1" id="KW-0175">Coiled coil</keyword>
<proteinExistence type="predicted"/>
<evidence type="ECO:0000313" key="3">
    <source>
        <dbReference type="Proteomes" id="UP000022910"/>
    </source>
</evidence>
<protein>
    <submittedName>
        <fullName evidence="2">Uncharacterized protein</fullName>
    </submittedName>
</protein>
<comment type="caution">
    <text evidence="2">The sequence shown here is derived from an EMBL/GenBank/DDBJ whole genome shotgun (WGS) entry which is preliminary data.</text>
</comment>
<name>A0A015K3T2_RHIIW</name>
<organism evidence="2 3">
    <name type="scientific">Rhizophagus irregularis (strain DAOM 197198w)</name>
    <name type="common">Glomus intraradices</name>
    <dbReference type="NCBI Taxonomy" id="1432141"/>
    <lineage>
        <taxon>Eukaryota</taxon>
        <taxon>Fungi</taxon>
        <taxon>Fungi incertae sedis</taxon>
        <taxon>Mucoromycota</taxon>
        <taxon>Glomeromycotina</taxon>
        <taxon>Glomeromycetes</taxon>
        <taxon>Glomerales</taxon>
        <taxon>Glomeraceae</taxon>
        <taxon>Rhizophagus</taxon>
    </lineage>
</organism>
<dbReference type="Proteomes" id="UP000022910">
    <property type="component" value="Unassembled WGS sequence"/>
</dbReference>
<evidence type="ECO:0000313" key="2">
    <source>
        <dbReference type="EMBL" id="EXX62094.1"/>
    </source>
</evidence>